<dbReference type="eggNOG" id="KOG4240">
    <property type="taxonomic scope" value="Eukaryota"/>
</dbReference>
<dbReference type="Gene3D" id="1.20.58.60">
    <property type="match status" value="1"/>
</dbReference>
<dbReference type="PANTHER" id="PTHR22826">
    <property type="entry name" value="RHO GUANINE EXCHANGE FACTOR-RELATED"/>
    <property type="match status" value="1"/>
</dbReference>
<dbReference type="InterPro" id="IPR051336">
    <property type="entry name" value="RhoGEF_Guanine_NuclExch_SF"/>
</dbReference>
<dbReference type="HOGENOM" id="CLU_047320_0_0_1"/>
<dbReference type="Proteomes" id="UP000008068">
    <property type="component" value="Unassembled WGS sequence"/>
</dbReference>
<evidence type="ECO:0000256" key="1">
    <source>
        <dbReference type="ARBA" id="ARBA00022658"/>
    </source>
</evidence>
<dbReference type="OMA" id="ACENPHI"/>
<dbReference type="SUPFAM" id="SSF46966">
    <property type="entry name" value="Spectrin repeat"/>
    <property type="match status" value="2"/>
</dbReference>
<organism evidence="3">
    <name type="scientific">Caenorhabditis brenneri</name>
    <name type="common">Nematode worm</name>
    <dbReference type="NCBI Taxonomy" id="135651"/>
    <lineage>
        <taxon>Eukaryota</taxon>
        <taxon>Metazoa</taxon>
        <taxon>Ecdysozoa</taxon>
        <taxon>Nematoda</taxon>
        <taxon>Chromadorea</taxon>
        <taxon>Rhabditida</taxon>
        <taxon>Rhabditina</taxon>
        <taxon>Rhabditomorpha</taxon>
        <taxon>Rhabditoidea</taxon>
        <taxon>Rhabditidae</taxon>
        <taxon>Peloderinae</taxon>
        <taxon>Caenorhabditis</taxon>
    </lineage>
</organism>
<dbReference type="STRING" id="135651.G0PLF0"/>
<name>G0PLF0_CAEBE</name>
<proteinExistence type="predicted"/>
<evidence type="ECO:0008006" key="4">
    <source>
        <dbReference type="Google" id="ProtNLM"/>
    </source>
</evidence>
<dbReference type="AlphaFoldDB" id="G0PLF0"/>
<dbReference type="InParanoid" id="G0PLF0"/>
<evidence type="ECO:0000313" key="2">
    <source>
        <dbReference type="EMBL" id="EGT34642.1"/>
    </source>
</evidence>
<dbReference type="PANTHER" id="PTHR22826:SF106">
    <property type="entry name" value="TRIO, ISOFORM A"/>
    <property type="match status" value="1"/>
</dbReference>
<evidence type="ECO:0000313" key="3">
    <source>
        <dbReference type="Proteomes" id="UP000008068"/>
    </source>
</evidence>
<dbReference type="GO" id="GO:0007411">
    <property type="term" value="P:axon guidance"/>
    <property type="evidence" value="ECO:0007669"/>
    <property type="project" value="TreeGrafter"/>
</dbReference>
<gene>
    <name evidence="2" type="ORF">CAEBREN_23738</name>
</gene>
<reference evidence="3" key="1">
    <citation type="submission" date="2011-07" db="EMBL/GenBank/DDBJ databases">
        <authorList>
            <consortium name="Caenorhabditis brenneri Sequencing and Analysis Consortium"/>
            <person name="Wilson R.K."/>
        </authorList>
    </citation>
    <scope>NUCLEOTIDE SEQUENCE [LARGE SCALE GENOMIC DNA]</scope>
    <source>
        <strain evidence="3">PB2801</strain>
    </source>
</reference>
<dbReference type="GO" id="GO:0005737">
    <property type="term" value="C:cytoplasm"/>
    <property type="evidence" value="ECO:0007669"/>
    <property type="project" value="TreeGrafter"/>
</dbReference>
<dbReference type="OrthoDB" id="10256089at2759"/>
<dbReference type="GO" id="GO:0005085">
    <property type="term" value="F:guanyl-nucleotide exchange factor activity"/>
    <property type="evidence" value="ECO:0007669"/>
    <property type="project" value="UniProtKB-KW"/>
</dbReference>
<protein>
    <recommendedName>
        <fullName evidence="4">CRAL-TRIO domain-containing protein</fullName>
    </recommendedName>
</protein>
<accession>G0PLF0</accession>
<dbReference type="GO" id="GO:0019898">
    <property type="term" value="C:extrinsic component of membrane"/>
    <property type="evidence" value="ECO:0007669"/>
    <property type="project" value="TreeGrafter"/>
</dbReference>
<dbReference type="EMBL" id="GL381074">
    <property type="protein sequence ID" value="EGT34642.1"/>
    <property type="molecule type" value="Genomic_DNA"/>
</dbReference>
<keyword evidence="3" id="KW-1185">Reference proteome</keyword>
<keyword evidence="1" id="KW-0344">Guanine-nucleotide releasing factor</keyword>
<sequence>MTMKAEDIMHVLRDGIAVLPGGRCRAGQAVVVCPSREQVVNPDHLRNVFLYLFEVTAKESREKGFLVVIDMRGKQTWNNVRNILKVLNIANRILHPSNGFKNPDLLATTPYISNLTDSLRLLKGEVHKNWDSRQVELMRVYQQKLFECDAEKMIEALRPYKHKFERSMGDVGGCVGDVSALAADFEQFETAVMIENVTDKLAKEWTLVKELIERRKAVLQNARRFFTSAQCYFAEVPRWTAQPGINPDDVRFNQECLENAIRAHDKFWANVEEVYAQAYEDALNLMKALKEAETEDNVAKEHSSRLQRAHKQLGERWKERQVLLHQMLAMIAFETDVKLVVDWLEQHGEPYLRRNINIGENVNQAKTFQRNHTSFQRVAANTYNNVEKLGQVFQDVTNAGSNICDVEKMSALMTDLTAKIEKFTALEQLREQLLRQSVLFHTHYKELTDWYRKMTEKYRDRRIDLTVQVCDQNKERFVLETDETAQAYAVTIGEGKAVIDTMQKSTRLIGVDYTASITHIQLLIADIGEWNIHLIANFFSLFFKL</sequence>